<dbReference type="EMBL" id="CH445336">
    <property type="protein sequence ID" value="EAT84290.2"/>
    <property type="molecule type" value="Genomic_DNA"/>
</dbReference>
<gene>
    <name evidence="2" type="ORF">SNOG_08014</name>
</gene>
<sequence>MESFYTARYLLNRIPSNILPTAQPLSTNELTHPRSPNIAQDCSMFKRKRDLGEEEAGSSRQYRDLQIQRRKALILSELYGVGLADGSIGVYFMTMEAAAVRKDEDEEKQKDDEKSDEDDEEEGEDEDNGEGQNEDNGEGQNEDNEEEEEEHEEDQLLILTHLDDPSNEDCYVEVTEEPLEHRLLGIGRQTKWVPPEQSPLACPLSREREAALVALQVEPFETPKAVGFPTSTGAQKHTVPKGVSSDAAYTPNLECIIDNTGAQKGIASTGVDPDTEYAGDVMLFPTVDCVMKGMDLQRVLIFNCDEDETAMDAKILAIVNDQPAVPKEGAAASLHFALPLDIRGTQAFTSTARKVVRLAFSSLKTSEEPTFERGTKLPLKKHEAFGMVLSIQEEHATLPLPNDSPPLESSASTAHPVTNPNISLPLQVIIQGSGIPRSLRQLEIIVEGLAEGLELAPEPSYLDMRGGKKFDLDKEIARYNLPFHGCHREPVDYTGRLLSLLNIHGRWRD</sequence>
<feature type="compositionally biased region" description="Basic and acidic residues" evidence="1">
    <location>
        <begin position="101"/>
        <end position="113"/>
    </location>
</feature>
<evidence type="ECO:0000313" key="2">
    <source>
        <dbReference type="EMBL" id="EAT84290.2"/>
    </source>
</evidence>
<dbReference type="VEuPathDB" id="FungiDB:JI435_080140"/>
<dbReference type="Proteomes" id="UP000001055">
    <property type="component" value="Unassembled WGS sequence"/>
</dbReference>
<name>Q0UJQ0_PHANO</name>
<proteinExistence type="predicted"/>
<dbReference type="RefSeq" id="XP_001798341.1">
    <property type="nucleotide sequence ID" value="XM_001798289.1"/>
</dbReference>
<reference evidence="3" key="1">
    <citation type="journal article" date="2007" name="Plant Cell">
        <title>Dothideomycete-plant interactions illuminated by genome sequencing and EST analysis of the wheat pathogen Stagonospora nodorum.</title>
        <authorList>
            <person name="Hane J.K."/>
            <person name="Lowe R.G."/>
            <person name="Solomon P.S."/>
            <person name="Tan K.C."/>
            <person name="Schoch C.L."/>
            <person name="Spatafora J.W."/>
            <person name="Crous P.W."/>
            <person name="Kodira C."/>
            <person name="Birren B.W."/>
            <person name="Galagan J.E."/>
            <person name="Torriani S.F."/>
            <person name="McDonald B.A."/>
            <person name="Oliver R.P."/>
        </authorList>
    </citation>
    <scope>NUCLEOTIDE SEQUENCE [LARGE SCALE GENOMIC DNA]</scope>
    <source>
        <strain evidence="3">SN15 / ATCC MYA-4574 / FGSC 10173</strain>
    </source>
</reference>
<accession>Q0UJQ0</accession>
<dbReference type="AlphaFoldDB" id="Q0UJQ0"/>
<feature type="compositionally biased region" description="Acidic residues" evidence="1">
    <location>
        <begin position="114"/>
        <end position="154"/>
    </location>
</feature>
<dbReference type="GO" id="GO:0005730">
    <property type="term" value="C:nucleolus"/>
    <property type="evidence" value="ECO:0000318"/>
    <property type="project" value="GO_Central"/>
</dbReference>
<protein>
    <submittedName>
        <fullName evidence="2">Uncharacterized protein</fullName>
    </submittedName>
</protein>
<feature type="region of interest" description="Disordered" evidence="1">
    <location>
        <begin position="101"/>
        <end position="154"/>
    </location>
</feature>
<dbReference type="InParanoid" id="Q0UJQ0"/>
<evidence type="ECO:0000313" key="3">
    <source>
        <dbReference type="Proteomes" id="UP000001055"/>
    </source>
</evidence>
<dbReference type="GeneID" id="5975239"/>
<dbReference type="KEGG" id="pno:SNOG_08014"/>
<organism evidence="2 3">
    <name type="scientific">Phaeosphaeria nodorum (strain SN15 / ATCC MYA-4574 / FGSC 10173)</name>
    <name type="common">Glume blotch fungus</name>
    <name type="synonym">Parastagonospora nodorum</name>
    <dbReference type="NCBI Taxonomy" id="321614"/>
    <lineage>
        <taxon>Eukaryota</taxon>
        <taxon>Fungi</taxon>
        <taxon>Dikarya</taxon>
        <taxon>Ascomycota</taxon>
        <taxon>Pezizomycotina</taxon>
        <taxon>Dothideomycetes</taxon>
        <taxon>Pleosporomycetidae</taxon>
        <taxon>Pleosporales</taxon>
        <taxon>Pleosporineae</taxon>
        <taxon>Phaeosphaeriaceae</taxon>
        <taxon>Parastagonospora</taxon>
    </lineage>
</organism>
<evidence type="ECO:0000256" key="1">
    <source>
        <dbReference type="SAM" id="MobiDB-lite"/>
    </source>
</evidence>